<gene>
    <name evidence="9" type="primary">treS</name>
    <name evidence="9" type="ORF">CFX1CAM_1189</name>
</gene>
<evidence type="ECO:0000256" key="1">
    <source>
        <dbReference type="ARBA" id="ARBA00001595"/>
    </source>
</evidence>
<dbReference type="InterPro" id="IPR013780">
    <property type="entry name" value="Glyco_hydro_b"/>
</dbReference>
<dbReference type="EMBL" id="LT859958">
    <property type="protein sequence ID" value="SMX54254.1"/>
    <property type="molecule type" value="Genomic_DNA"/>
</dbReference>
<dbReference type="KEGG" id="abat:CFX1CAM_1189"/>
<dbReference type="GO" id="GO:0046872">
    <property type="term" value="F:metal ion binding"/>
    <property type="evidence" value="ECO:0007669"/>
    <property type="project" value="UniProtKB-KW"/>
</dbReference>
<dbReference type="EC" id="5.4.99.16" evidence="3"/>
<dbReference type="GO" id="GO:0047471">
    <property type="term" value="F:maltose alpha-D-glucosyltransferase activity"/>
    <property type="evidence" value="ECO:0007669"/>
    <property type="project" value="UniProtKB-EC"/>
</dbReference>
<keyword evidence="4" id="KW-0479">Metal-binding</keyword>
<dbReference type="GO" id="GO:0016798">
    <property type="term" value="F:hydrolase activity, acting on glycosyl bonds"/>
    <property type="evidence" value="ECO:0007669"/>
    <property type="project" value="UniProtKB-KW"/>
</dbReference>
<keyword evidence="6 9" id="KW-0413">Isomerase</keyword>
<dbReference type="Gene3D" id="3.20.20.80">
    <property type="entry name" value="Glycosidases"/>
    <property type="match status" value="1"/>
</dbReference>
<dbReference type="InterPro" id="IPR017853">
    <property type="entry name" value="GH"/>
</dbReference>
<evidence type="ECO:0000313" key="10">
    <source>
        <dbReference type="Proteomes" id="UP000195514"/>
    </source>
</evidence>
<dbReference type="FunFam" id="3.20.20.80:FF:000055">
    <property type="entry name" value="Trehalose synthase"/>
    <property type="match status" value="1"/>
</dbReference>
<dbReference type="InterPro" id="IPR012810">
    <property type="entry name" value="TreS/a-amylase_N"/>
</dbReference>
<evidence type="ECO:0000313" key="9">
    <source>
        <dbReference type="EMBL" id="SMX54254.1"/>
    </source>
</evidence>
<dbReference type="NCBIfam" id="TIGR02456">
    <property type="entry name" value="treS_nterm"/>
    <property type="match status" value="1"/>
</dbReference>
<dbReference type="Pfam" id="PF00128">
    <property type="entry name" value="Alpha-amylase"/>
    <property type="match status" value="2"/>
</dbReference>
<comment type="similarity">
    <text evidence="2">Belongs to the glycosyl hydrolase 13 family. TreS subfamily.</text>
</comment>
<dbReference type="PANTHER" id="PTHR10357">
    <property type="entry name" value="ALPHA-AMYLASE FAMILY MEMBER"/>
    <property type="match status" value="1"/>
</dbReference>
<evidence type="ECO:0000256" key="6">
    <source>
        <dbReference type="ARBA" id="ARBA00023235"/>
    </source>
</evidence>
<dbReference type="CDD" id="cd11334">
    <property type="entry name" value="AmyAc_TreS"/>
    <property type="match status" value="1"/>
</dbReference>
<accession>A0A1Y6K3Q7</accession>
<dbReference type="Pfam" id="PF16657">
    <property type="entry name" value="Malt_amylase_C"/>
    <property type="match status" value="1"/>
</dbReference>
<dbReference type="GO" id="GO:0005975">
    <property type="term" value="P:carbohydrate metabolic process"/>
    <property type="evidence" value="ECO:0007669"/>
    <property type="project" value="InterPro"/>
</dbReference>
<dbReference type="Gene3D" id="2.60.40.1180">
    <property type="entry name" value="Golgi alpha-mannosidase II"/>
    <property type="match status" value="1"/>
</dbReference>
<organism evidence="9 10">
    <name type="scientific">Candidatus Brevifilum fermentans</name>
    <dbReference type="NCBI Taxonomy" id="1986204"/>
    <lineage>
        <taxon>Bacteria</taxon>
        <taxon>Bacillati</taxon>
        <taxon>Chloroflexota</taxon>
        <taxon>Anaerolineae</taxon>
        <taxon>Anaerolineales</taxon>
        <taxon>Anaerolineaceae</taxon>
        <taxon>Candidatus Brevifilum</taxon>
    </lineage>
</organism>
<feature type="domain" description="Glycosyl hydrolase family 13 catalytic" evidence="8">
    <location>
        <begin position="16"/>
        <end position="406"/>
    </location>
</feature>
<reference evidence="10" key="1">
    <citation type="submission" date="2017-05" db="EMBL/GenBank/DDBJ databases">
        <authorList>
            <person name="Kirkegaard R."/>
            <person name="Mcilroy J S."/>
        </authorList>
    </citation>
    <scope>NUCLEOTIDE SEQUENCE [LARGE SCALE GENOMIC DNA]</scope>
</reference>
<dbReference type="RefSeq" id="WP_087862114.1">
    <property type="nucleotide sequence ID" value="NZ_LT859958.1"/>
</dbReference>
<dbReference type="InterPro" id="IPR045857">
    <property type="entry name" value="O16G_dom_2"/>
</dbReference>
<sequence length="544" mass="63628">MSKNNMPWYMNAVFYEVHIRAYCDSNNDGIGDILGLISKLDYIKNLGVDCIWILPIYPSPLKDDGYDIADYYNVHPDYGTLEDFKRLIQEAHNRGLRVIADLVLNHTSDQHHWFQTSRSEPNSKFRDYYVWSDTDDKYADARIIFLDTEVSNWTYDEKAGLFFWHRFYSSQPDLNYDNPAVVEEMQRVMKFWLEMGIDGFRADAVPYLIEREGTNCENLPETHQILKGFRTYLDENYEDKILLAEANQWPMDVLAYFGDGDEFHMGFHFPVMPRIYMALRKGDASPIHWIMSQTPDIPDNTQWCTFLRNHDELTLEMVTEEERQWMWAEYAPDPRMRLNLGIRRRLAPLLDNDPRKIMLANALLYSLPGAPIVYYGDEIGMGDNIWLYDRNGVRTPMQWNDRLNAGFSEAKPETLYAPVIDNEEFSYKVINVEAQEHDPHSLLNKMRHLIDVRKLHPIFALGAYEFLAKEHTKCLCILRTHSDEQVLCLFNLTNSVQQLSLDLAAFADRDIVSLIDGNSLGKIKLAETELELEPYEFQWLSLKC</sequence>
<dbReference type="SMART" id="SM00642">
    <property type="entry name" value="Aamy"/>
    <property type="match status" value="1"/>
</dbReference>
<dbReference type="InterPro" id="IPR032091">
    <property type="entry name" value="Malt_amylase-like_C"/>
</dbReference>
<evidence type="ECO:0000256" key="3">
    <source>
        <dbReference type="ARBA" id="ARBA00012619"/>
    </source>
</evidence>
<keyword evidence="10" id="KW-1185">Reference proteome</keyword>
<evidence type="ECO:0000256" key="2">
    <source>
        <dbReference type="ARBA" id="ARBA00005496"/>
    </source>
</evidence>
<keyword evidence="9" id="KW-0378">Hydrolase</keyword>
<dbReference type="SUPFAM" id="SSF51011">
    <property type="entry name" value="Glycosyl hydrolase domain"/>
    <property type="match status" value="1"/>
</dbReference>
<evidence type="ECO:0000256" key="7">
    <source>
        <dbReference type="ARBA" id="ARBA00031378"/>
    </source>
</evidence>
<evidence type="ECO:0000259" key="8">
    <source>
        <dbReference type="SMART" id="SM00642"/>
    </source>
</evidence>
<dbReference type="SUPFAM" id="SSF51445">
    <property type="entry name" value="(Trans)glycosidases"/>
    <property type="match status" value="1"/>
</dbReference>
<comment type="catalytic activity">
    <reaction evidence="1">
        <text>D-maltose = alpha,alpha-trehalose</text>
        <dbReference type="Rhea" id="RHEA:15145"/>
        <dbReference type="ChEBI" id="CHEBI:16551"/>
        <dbReference type="ChEBI" id="CHEBI:17306"/>
        <dbReference type="EC" id="5.4.99.16"/>
    </reaction>
</comment>
<proteinExistence type="inferred from homology"/>
<dbReference type="PANTHER" id="PTHR10357:SF219">
    <property type="entry name" value="MALTOSE ALPHA-D-GLUCOSYLTRANSFERASE"/>
    <property type="match status" value="1"/>
</dbReference>
<keyword evidence="9" id="KW-0326">Glycosidase</keyword>
<protein>
    <recommendedName>
        <fullName evidence="3">maltose alpha-D-glucosyltransferase</fullName>
        <ecNumber evidence="3">5.4.99.16</ecNumber>
    </recommendedName>
    <alternativeName>
        <fullName evidence="7">Maltose alpha-D-glucosyltransferase</fullName>
    </alternativeName>
</protein>
<dbReference type="Gene3D" id="3.90.400.10">
    <property type="entry name" value="Oligo-1,6-glucosidase, Domain 2"/>
    <property type="match status" value="1"/>
</dbReference>
<evidence type="ECO:0000256" key="4">
    <source>
        <dbReference type="ARBA" id="ARBA00022723"/>
    </source>
</evidence>
<dbReference type="InterPro" id="IPR006047">
    <property type="entry name" value="GH13_cat_dom"/>
</dbReference>
<dbReference type="AlphaFoldDB" id="A0A1Y6K3Q7"/>
<name>A0A1Y6K3Q7_9CHLR</name>
<keyword evidence="5" id="KW-0106">Calcium</keyword>
<dbReference type="OrthoDB" id="9805159at2"/>
<evidence type="ECO:0000256" key="5">
    <source>
        <dbReference type="ARBA" id="ARBA00022837"/>
    </source>
</evidence>
<dbReference type="Proteomes" id="UP000195514">
    <property type="component" value="Chromosome I"/>
</dbReference>